<comment type="function">
    <text evidence="5">Bidirectionally degrades single-stranded DNA into large acid-insoluble oligonucleotides, which are then degraded further into small acid-soluble oligonucleotides.</text>
</comment>
<evidence type="ECO:0000256" key="5">
    <source>
        <dbReference type="HAMAP-Rule" id="MF_00378"/>
    </source>
</evidence>
<dbReference type="InterPro" id="IPR020579">
    <property type="entry name" value="Exonuc_VII_lsu_C"/>
</dbReference>
<feature type="domain" description="Exonuclease VII large subunit C-terminal" evidence="7">
    <location>
        <begin position="127"/>
        <end position="443"/>
    </location>
</feature>
<dbReference type="PANTHER" id="PTHR30008">
    <property type="entry name" value="EXODEOXYRIBONUCLEASE 7 LARGE SUBUNIT"/>
    <property type="match status" value="1"/>
</dbReference>
<dbReference type="InterPro" id="IPR025824">
    <property type="entry name" value="OB-fold_nuc-bd_dom"/>
</dbReference>
<dbReference type="RefSeq" id="WP_132766903.1">
    <property type="nucleotide sequence ID" value="NZ_SMAB01000002.1"/>
</dbReference>
<evidence type="ECO:0000256" key="3">
    <source>
        <dbReference type="ARBA" id="ARBA00022801"/>
    </source>
</evidence>
<sequence length="454" mass="52261">MNQDRNSIFSISELTNYIKNLLDKDPVLSEIWVRGEISNFTHHSSGHMYFTLKDENSKIRSVMFARNNRLLRFIPKNGTKVLCRGYVSIFERDGQYQFYIQEMQPDGIGQLYLAYEQLKQKLEKEGLFDPQKKKPLPPYPKTIGIVTSATGAAIRDMMTTIKRRYPLVNLLLIPVLVQGEEAAKSIAEAIDTFNRYGEVDLLIIGRGGGSIEELWAFNEEIVARSIDQSQIPIISAVGHETDFTIADFVADVRAATPTAAAELAVPHIDELKVHVAHLTKRLERQLLKELQHAKNSFYRILHTSVFRRPKQKWIEYSQRLDRTEEKLTYALQKNVSTQKEKYTSLHHRLLQEKPNQKINYAKETVMRLKKQLIREMEINQKRFKEQLALKIGKLDALSPLKVLQRGYGVAYNEQRTSLIRSVKNVNLGDIIHLDLYDGSLDCQVWGMEESKNGS</sequence>
<evidence type="ECO:0000256" key="4">
    <source>
        <dbReference type="ARBA" id="ARBA00022839"/>
    </source>
</evidence>
<dbReference type="OrthoDB" id="9802795at2"/>
<dbReference type="NCBIfam" id="TIGR00237">
    <property type="entry name" value="xseA"/>
    <property type="match status" value="1"/>
</dbReference>
<evidence type="ECO:0000256" key="1">
    <source>
        <dbReference type="ARBA" id="ARBA00022490"/>
    </source>
</evidence>
<comment type="similarity">
    <text evidence="5 6">Belongs to the XseA family.</text>
</comment>
<dbReference type="GO" id="GO:0009318">
    <property type="term" value="C:exodeoxyribonuclease VII complex"/>
    <property type="evidence" value="ECO:0007669"/>
    <property type="project" value="UniProtKB-UniRule"/>
</dbReference>
<accession>A0A4V2UT38</accession>
<keyword evidence="3 5" id="KW-0378">Hydrolase</keyword>
<feature type="domain" description="OB-fold nucleic acid binding" evidence="8">
    <location>
        <begin position="9"/>
        <end position="104"/>
    </location>
</feature>
<dbReference type="GO" id="GO:0008855">
    <property type="term" value="F:exodeoxyribonuclease VII activity"/>
    <property type="evidence" value="ECO:0007669"/>
    <property type="project" value="UniProtKB-UniRule"/>
</dbReference>
<proteinExistence type="inferred from homology"/>
<keyword evidence="2 5" id="KW-0540">Nuclease</keyword>
<dbReference type="GO" id="GO:0005737">
    <property type="term" value="C:cytoplasm"/>
    <property type="evidence" value="ECO:0007669"/>
    <property type="project" value="UniProtKB-SubCell"/>
</dbReference>
<evidence type="ECO:0000256" key="6">
    <source>
        <dbReference type="RuleBase" id="RU004355"/>
    </source>
</evidence>
<dbReference type="Proteomes" id="UP000295788">
    <property type="component" value="Unassembled WGS sequence"/>
</dbReference>
<dbReference type="HAMAP" id="MF_00378">
    <property type="entry name" value="Exonuc_7_L"/>
    <property type="match status" value="1"/>
</dbReference>
<dbReference type="EC" id="3.1.11.6" evidence="5"/>
<keyword evidence="10" id="KW-1185">Reference proteome</keyword>
<evidence type="ECO:0000256" key="2">
    <source>
        <dbReference type="ARBA" id="ARBA00022722"/>
    </source>
</evidence>
<dbReference type="GO" id="GO:0006308">
    <property type="term" value="P:DNA catabolic process"/>
    <property type="evidence" value="ECO:0007669"/>
    <property type="project" value="UniProtKB-UniRule"/>
</dbReference>
<keyword evidence="1 5" id="KW-0963">Cytoplasm</keyword>
<dbReference type="GO" id="GO:0003676">
    <property type="term" value="F:nucleic acid binding"/>
    <property type="evidence" value="ECO:0007669"/>
    <property type="project" value="InterPro"/>
</dbReference>
<evidence type="ECO:0000259" key="8">
    <source>
        <dbReference type="Pfam" id="PF13742"/>
    </source>
</evidence>
<reference evidence="9 10" key="1">
    <citation type="submission" date="2019-03" db="EMBL/GenBank/DDBJ databases">
        <title>Genomic Encyclopedia of Type Strains, Phase IV (KMG-IV): sequencing the most valuable type-strain genomes for metagenomic binning, comparative biology and taxonomic classification.</title>
        <authorList>
            <person name="Goeker M."/>
        </authorList>
    </citation>
    <scope>NUCLEOTIDE SEQUENCE [LARGE SCALE GENOMIC DNA]</scope>
    <source>
        <strain evidence="9 10">DSM 23802</strain>
    </source>
</reference>
<dbReference type="CDD" id="cd04489">
    <property type="entry name" value="ExoVII_LU_OBF"/>
    <property type="match status" value="1"/>
</dbReference>
<gene>
    <name evidence="5" type="primary">xseA</name>
    <name evidence="9" type="ORF">EDD72_10279</name>
</gene>
<evidence type="ECO:0000313" key="10">
    <source>
        <dbReference type="Proteomes" id="UP000295788"/>
    </source>
</evidence>
<dbReference type="Pfam" id="PF13742">
    <property type="entry name" value="tRNA_anti_2"/>
    <property type="match status" value="1"/>
</dbReference>
<comment type="subunit">
    <text evidence="5">Heterooligomer composed of large and small subunits.</text>
</comment>
<name>A0A4V2UT38_9BACI</name>
<dbReference type="Pfam" id="PF02601">
    <property type="entry name" value="Exonuc_VII_L"/>
    <property type="match status" value="1"/>
</dbReference>
<comment type="caution">
    <text evidence="9">The sequence shown here is derived from an EMBL/GenBank/DDBJ whole genome shotgun (WGS) entry which is preliminary data.</text>
</comment>
<comment type="subcellular location">
    <subcellularLocation>
        <location evidence="5 6">Cytoplasm</location>
    </subcellularLocation>
</comment>
<dbReference type="PANTHER" id="PTHR30008:SF0">
    <property type="entry name" value="EXODEOXYRIBONUCLEASE 7 LARGE SUBUNIT"/>
    <property type="match status" value="1"/>
</dbReference>
<evidence type="ECO:0000313" key="9">
    <source>
        <dbReference type="EMBL" id="TCS84039.1"/>
    </source>
</evidence>
<evidence type="ECO:0000259" key="7">
    <source>
        <dbReference type="Pfam" id="PF02601"/>
    </source>
</evidence>
<protein>
    <recommendedName>
        <fullName evidence="5">Exodeoxyribonuclease 7 large subunit</fullName>
        <ecNumber evidence="5">3.1.11.6</ecNumber>
    </recommendedName>
    <alternativeName>
        <fullName evidence="5">Exodeoxyribonuclease VII large subunit</fullName>
        <shortName evidence="5">Exonuclease VII large subunit</shortName>
    </alternativeName>
</protein>
<comment type="catalytic activity">
    <reaction evidence="5 6">
        <text>Exonucleolytic cleavage in either 5'- to 3'- or 3'- to 5'-direction to yield nucleoside 5'-phosphates.</text>
        <dbReference type="EC" id="3.1.11.6"/>
    </reaction>
</comment>
<dbReference type="AlphaFoldDB" id="A0A4V2UT38"/>
<dbReference type="InterPro" id="IPR003753">
    <property type="entry name" value="Exonuc_VII_L"/>
</dbReference>
<keyword evidence="4 5" id="KW-0269">Exonuclease</keyword>
<dbReference type="EMBL" id="SMAB01000002">
    <property type="protein sequence ID" value="TCS84039.1"/>
    <property type="molecule type" value="Genomic_DNA"/>
</dbReference>
<organism evidence="9 10">
    <name type="scientific">Tepidibacillus fermentans</name>
    <dbReference type="NCBI Taxonomy" id="1281767"/>
    <lineage>
        <taxon>Bacteria</taxon>
        <taxon>Bacillati</taxon>
        <taxon>Bacillota</taxon>
        <taxon>Bacilli</taxon>
        <taxon>Bacillales</taxon>
        <taxon>Bacillaceae</taxon>
        <taxon>Tepidibacillus</taxon>
    </lineage>
</organism>